<reference evidence="1" key="1">
    <citation type="submission" date="2024-01" db="EMBL/GenBank/DDBJ databases">
        <authorList>
            <person name="Webb A."/>
        </authorList>
    </citation>
    <scope>NUCLEOTIDE SEQUENCE</scope>
    <source>
        <strain evidence="1">Pm1</strain>
    </source>
</reference>
<evidence type="ECO:0000313" key="1">
    <source>
        <dbReference type="EMBL" id="CAK7936163.1"/>
    </source>
</evidence>
<dbReference type="AlphaFoldDB" id="A0AAV1USD1"/>
<dbReference type="EMBL" id="CAKLBY020000223">
    <property type="protein sequence ID" value="CAK7936163.1"/>
    <property type="molecule type" value="Genomic_DNA"/>
</dbReference>
<organism evidence="1 2">
    <name type="scientific">Peronospora matthiolae</name>
    <dbReference type="NCBI Taxonomy" id="2874970"/>
    <lineage>
        <taxon>Eukaryota</taxon>
        <taxon>Sar</taxon>
        <taxon>Stramenopiles</taxon>
        <taxon>Oomycota</taxon>
        <taxon>Peronosporomycetes</taxon>
        <taxon>Peronosporales</taxon>
        <taxon>Peronosporaceae</taxon>
        <taxon>Peronospora</taxon>
    </lineage>
</organism>
<comment type="caution">
    <text evidence="1">The sequence shown here is derived from an EMBL/GenBank/DDBJ whole genome shotgun (WGS) entry which is preliminary data.</text>
</comment>
<protein>
    <submittedName>
        <fullName evidence="1">Uncharacterized protein</fullName>
    </submittedName>
</protein>
<proteinExistence type="predicted"/>
<gene>
    <name evidence="1" type="ORF">PM001_LOCUS21313</name>
</gene>
<name>A0AAV1USD1_9STRA</name>
<accession>A0AAV1USD1</accession>
<dbReference type="Proteomes" id="UP001162060">
    <property type="component" value="Unassembled WGS sequence"/>
</dbReference>
<evidence type="ECO:0000313" key="2">
    <source>
        <dbReference type="Proteomes" id="UP001162060"/>
    </source>
</evidence>
<sequence length="46" mass="5508">MDIRNLFNDLDETVVTYLPDTDEVIQDHIPMEAEQVWKKTTVKRFL</sequence>